<protein>
    <submittedName>
        <fullName evidence="3">Uncharacterized protein</fullName>
    </submittedName>
</protein>
<gene>
    <name evidence="3" type="ORF">DFH07DRAFT_810290</name>
</gene>
<evidence type="ECO:0000256" key="2">
    <source>
        <dbReference type="SAM" id="MobiDB-lite"/>
    </source>
</evidence>
<dbReference type="EMBL" id="JARJLG010000034">
    <property type="protein sequence ID" value="KAJ7765951.1"/>
    <property type="molecule type" value="Genomic_DNA"/>
</dbReference>
<accession>A0AAD7JKP8</accession>
<keyword evidence="4" id="KW-1185">Reference proteome</keyword>
<feature type="coiled-coil region" evidence="1">
    <location>
        <begin position="97"/>
        <end position="124"/>
    </location>
</feature>
<dbReference type="AlphaFoldDB" id="A0AAD7JKP8"/>
<feature type="region of interest" description="Disordered" evidence="2">
    <location>
        <begin position="171"/>
        <end position="204"/>
    </location>
</feature>
<comment type="caution">
    <text evidence="3">The sequence shown here is derived from an EMBL/GenBank/DDBJ whole genome shotgun (WGS) entry which is preliminary data.</text>
</comment>
<feature type="region of interest" description="Disordered" evidence="2">
    <location>
        <begin position="125"/>
        <end position="151"/>
    </location>
</feature>
<keyword evidence="1" id="KW-0175">Coiled coil</keyword>
<proteinExistence type="predicted"/>
<reference evidence="3" key="1">
    <citation type="submission" date="2023-03" db="EMBL/GenBank/DDBJ databases">
        <title>Massive genome expansion in bonnet fungi (Mycena s.s.) driven by repeated elements and novel gene families across ecological guilds.</title>
        <authorList>
            <consortium name="Lawrence Berkeley National Laboratory"/>
            <person name="Harder C.B."/>
            <person name="Miyauchi S."/>
            <person name="Viragh M."/>
            <person name="Kuo A."/>
            <person name="Thoen E."/>
            <person name="Andreopoulos B."/>
            <person name="Lu D."/>
            <person name="Skrede I."/>
            <person name="Drula E."/>
            <person name="Henrissat B."/>
            <person name="Morin E."/>
            <person name="Kohler A."/>
            <person name="Barry K."/>
            <person name="LaButti K."/>
            <person name="Morin E."/>
            <person name="Salamov A."/>
            <person name="Lipzen A."/>
            <person name="Mereny Z."/>
            <person name="Hegedus B."/>
            <person name="Baldrian P."/>
            <person name="Stursova M."/>
            <person name="Weitz H."/>
            <person name="Taylor A."/>
            <person name="Grigoriev I.V."/>
            <person name="Nagy L.G."/>
            <person name="Martin F."/>
            <person name="Kauserud H."/>
        </authorList>
    </citation>
    <scope>NUCLEOTIDE SEQUENCE</scope>
    <source>
        <strain evidence="3">CBHHK188m</strain>
    </source>
</reference>
<dbReference type="Proteomes" id="UP001215280">
    <property type="component" value="Unassembled WGS sequence"/>
</dbReference>
<sequence length="204" mass="22208">MVLREWKYASTSTCEENKPKRTYTMGKARLMTSAEMAQALLDELQKKQMAELHCELKKNIFPGIKKVIVEAEKAAKEKAKVAEQAGKAAAKRADPDAKAAEKAKKAAEREAAKAAKVAARARGRGWGGARGARQRAGVLGSGGRGRGKHETVVTKKNRAQNRNLLTKKLLSMNPMSAEASTASLQPPNLRMKKPISCDSGRVRR</sequence>
<name>A0AAD7JKP8_9AGAR</name>
<evidence type="ECO:0000256" key="1">
    <source>
        <dbReference type="SAM" id="Coils"/>
    </source>
</evidence>
<evidence type="ECO:0000313" key="4">
    <source>
        <dbReference type="Proteomes" id="UP001215280"/>
    </source>
</evidence>
<organism evidence="3 4">
    <name type="scientific">Mycena maculata</name>
    <dbReference type="NCBI Taxonomy" id="230809"/>
    <lineage>
        <taxon>Eukaryota</taxon>
        <taxon>Fungi</taxon>
        <taxon>Dikarya</taxon>
        <taxon>Basidiomycota</taxon>
        <taxon>Agaricomycotina</taxon>
        <taxon>Agaricomycetes</taxon>
        <taxon>Agaricomycetidae</taxon>
        <taxon>Agaricales</taxon>
        <taxon>Marasmiineae</taxon>
        <taxon>Mycenaceae</taxon>
        <taxon>Mycena</taxon>
    </lineage>
</organism>
<evidence type="ECO:0000313" key="3">
    <source>
        <dbReference type="EMBL" id="KAJ7765951.1"/>
    </source>
</evidence>